<dbReference type="Proteomes" id="UP001200430">
    <property type="component" value="Unassembled WGS sequence"/>
</dbReference>
<accession>A0ABS9EJC2</accession>
<dbReference type="InterPro" id="IPR029499">
    <property type="entry name" value="PduO-typ"/>
</dbReference>
<proteinExistence type="inferred from homology"/>
<evidence type="ECO:0000313" key="6">
    <source>
        <dbReference type="EMBL" id="MCF4141307.1"/>
    </source>
</evidence>
<keyword evidence="2 4" id="KW-0547">Nucleotide-binding</keyword>
<comment type="similarity">
    <text evidence="4">Belongs to the Cob(I)alamin adenosyltransferase family.</text>
</comment>
<keyword evidence="4" id="KW-0169">Cobalamin biosynthesis</keyword>
<comment type="pathway">
    <text evidence="4">Cofactor biosynthesis; adenosylcobalamin biosynthesis; adenosylcobalamin from cob(II)yrinate a,c-diamide: step 2/7.</text>
</comment>
<dbReference type="GO" id="GO:0008817">
    <property type="term" value="F:corrinoid adenosyltransferase activity"/>
    <property type="evidence" value="ECO:0007669"/>
    <property type="project" value="UniProtKB-EC"/>
</dbReference>
<keyword evidence="3 4" id="KW-0067">ATP-binding</keyword>
<dbReference type="InterPro" id="IPR036451">
    <property type="entry name" value="CblAdoTrfase-like_sf"/>
</dbReference>
<sequence length="173" mass="19678">MYKMTITTKGGDKGNTSLCNGERVPKDDPRVEAYGTIDECQASIGLARSMCSFEPINENLKRLEDELYTLMGCMALCEGMEPPRTDWMEDMIKEVSSMFTEGEFQFIRPGECSVCATLHMARTIARRAERQAVKMIRSGTLPLDIFAYINRLSDAIYALILWYQKEFFPVEGK</sequence>
<comment type="catalytic activity">
    <reaction evidence="4">
        <text>2 cob(II)yrinate a,c diamide + reduced [electron-transfer flavoprotein] + 2 ATP = 2 adenosylcob(III)yrinate a,c-diamide + 2 triphosphate + oxidized [electron-transfer flavoprotein] + 3 H(+)</text>
        <dbReference type="Rhea" id="RHEA:11528"/>
        <dbReference type="Rhea" id="RHEA-COMP:10685"/>
        <dbReference type="Rhea" id="RHEA-COMP:10686"/>
        <dbReference type="ChEBI" id="CHEBI:15378"/>
        <dbReference type="ChEBI" id="CHEBI:18036"/>
        <dbReference type="ChEBI" id="CHEBI:30616"/>
        <dbReference type="ChEBI" id="CHEBI:57692"/>
        <dbReference type="ChEBI" id="CHEBI:58307"/>
        <dbReference type="ChEBI" id="CHEBI:58503"/>
        <dbReference type="ChEBI" id="CHEBI:58537"/>
        <dbReference type="EC" id="2.5.1.17"/>
    </reaction>
</comment>
<comment type="caution">
    <text evidence="6">The sequence shown here is derived from an EMBL/GenBank/DDBJ whole genome shotgun (WGS) entry which is preliminary data.</text>
</comment>
<keyword evidence="1 4" id="KW-0808">Transferase</keyword>
<feature type="domain" description="Cobalamin adenosyltransferase-like" evidence="5">
    <location>
        <begin position="6"/>
        <end position="162"/>
    </location>
</feature>
<dbReference type="NCBIfam" id="TIGR00636">
    <property type="entry name" value="PduO_Nterm"/>
    <property type="match status" value="1"/>
</dbReference>
<dbReference type="PANTHER" id="PTHR12213">
    <property type="entry name" value="CORRINOID ADENOSYLTRANSFERASE"/>
    <property type="match status" value="1"/>
</dbReference>
<evidence type="ECO:0000256" key="1">
    <source>
        <dbReference type="ARBA" id="ARBA00022679"/>
    </source>
</evidence>
<gene>
    <name evidence="6" type="ORF">L2W38_00540</name>
</gene>
<evidence type="ECO:0000256" key="3">
    <source>
        <dbReference type="ARBA" id="ARBA00022840"/>
    </source>
</evidence>
<organism evidence="6 7">
    <name type="scientific">Dethiosulfovibrio marinus</name>
    <dbReference type="NCBI Taxonomy" id="133532"/>
    <lineage>
        <taxon>Bacteria</taxon>
        <taxon>Thermotogati</taxon>
        <taxon>Synergistota</taxon>
        <taxon>Synergistia</taxon>
        <taxon>Synergistales</taxon>
        <taxon>Dethiosulfovibrionaceae</taxon>
        <taxon>Dethiosulfovibrio</taxon>
    </lineage>
</organism>
<dbReference type="Pfam" id="PF01923">
    <property type="entry name" value="Cob_adeno_trans"/>
    <property type="match status" value="1"/>
</dbReference>
<protein>
    <recommendedName>
        <fullName evidence="4">Corrinoid adenosyltransferase</fullName>
        <ecNumber evidence="4">2.5.1.17</ecNumber>
    </recommendedName>
    <alternativeName>
        <fullName evidence="4">Cob(II)alamin adenosyltransferase</fullName>
    </alternativeName>
    <alternativeName>
        <fullName evidence="4">Cob(II)yrinic acid a,c-diamide adenosyltransferase</fullName>
    </alternativeName>
    <alternativeName>
        <fullName evidence="4">Cobinamide/cobalamin adenosyltransferase</fullName>
    </alternativeName>
</protein>
<dbReference type="Gene3D" id="1.20.1200.10">
    <property type="entry name" value="Cobalamin adenosyltransferase-like"/>
    <property type="match status" value="1"/>
</dbReference>
<comment type="catalytic activity">
    <reaction evidence="4">
        <text>2 cob(II)alamin + reduced [electron-transfer flavoprotein] + 2 ATP = 2 adenosylcob(III)alamin + 2 triphosphate + oxidized [electron-transfer flavoprotein] + 3 H(+)</text>
        <dbReference type="Rhea" id="RHEA:28671"/>
        <dbReference type="Rhea" id="RHEA-COMP:10685"/>
        <dbReference type="Rhea" id="RHEA-COMP:10686"/>
        <dbReference type="ChEBI" id="CHEBI:15378"/>
        <dbReference type="ChEBI" id="CHEBI:16304"/>
        <dbReference type="ChEBI" id="CHEBI:18036"/>
        <dbReference type="ChEBI" id="CHEBI:18408"/>
        <dbReference type="ChEBI" id="CHEBI:30616"/>
        <dbReference type="ChEBI" id="CHEBI:57692"/>
        <dbReference type="ChEBI" id="CHEBI:58307"/>
        <dbReference type="EC" id="2.5.1.17"/>
    </reaction>
</comment>
<reference evidence="6 7" key="1">
    <citation type="submission" date="2022-01" db="EMBL/GenBank/DDBJ databases">
        <title>Dethiosulfovibrio faecalis sp. nov., a novel proteolytic, non-sulfur-reducing bacterium isolated from a marine aquaculture solid waste bioreactor.</title>
        <authorList>
            <person name="Grabowski S."/>
            <person name="Apolinario E."/>
            <person name="Schneider N."/>
            <person name="Marshall C.W."/>
            <person name="Sowers K.R."/>
        </authorList>
    </citation>
    <scope>NUCLEOTIDE SEQUENCE [LARGE SCALE GENOMIC DNA]</scope>
    <source>
        <strain evidence="6 7">DSM 12537</strain>
    </source>
</reference>
<dbReference type="PANTHER" id="PTHR12213:SF0">
    <property type="entry name" value="CORRINOID ADENOSYLTRANSFERASE MMAB"/>
    <property type="match status" value="1"/>
</dbReference>
<evidence type="ECO:0000259" key="5">
    <source>
        <dbReference type="Pfam" id="PF01923"/>
    </source>
</evidence>
<evidence type="ECO:0000313" key="7">
    <source>
        <dbReference type="Proteomes" id="UP001200430"/>
    </source>
</evidence>
<dbReference type="InterPro" id="IPR016030">
    <property type="entry name" value="CblAdoTrfase-like"/>
</dbReference>
<keyword evidence="7" id="KW-1185">Reference proteome</keyword>
<dbReference type="EC" id="2.5.1.17" evidence="4"/>
<evidence type="ECO:0000256" key="2">
    <source>
        <dbReference type="ARBA" id="ARBA00022741"/>
    </source>
</evidence>
<evidence type="ECO:0000256" key="4">
    <source>
        <dbReference type="RuleBase" id="RU366026"/>
    </source>
</evidence>
<name>A0ABS9EJC2_9BACT</name>
<dbReference type="SUPFAM" id="SSF89028">
    <property type="entry name" value="Cobalamin adenosyltransferase-like"/>
    <property type="match status" value="1"/>
</dbReference>
<dbReference type="EMBL" id="JAKGUD010000001">
    <property type="protein sequence ID" value="MCF4141307.1"/>
    <property type="molecule type" value="Genomic_DNA"/>
</dbReference>